<organism evidence="2 3">
    <name type="scientific">Paraburkholderia lacunae</name>
    <dbReference type="NCBI Taxonomy" id="2211104"/>
    <lineage>
        <taxon>Bacteria</taxon>
        <taxon>Pseudomonadati</taxon>
        <taxon>Pseudomonadota</taxon>
        <taxon>Betaproteobacteria</taxon>
        <taxon>Burkholderiales</taxon>
        <taxon>Burkholderiaceae</taxon>
        <taxon>Paraburkholderia</taxon>
    </lineage>
</organism>
<gene>
    <name evidence="2" type="ORF">DLM46_32430</name>
</gene>
<reference evidence="3" key="1">
    <citation type="submission" date="2018-05" db="EMBL/GenBank/DDBJ databases">
        <authorList>
            <person name="Feng T."/>
        </authorList>
    </citation>
    <scope>NUCLEOTIDE SEQUENCE [LARGE SCALE GENOMIC DNA]</scope>
    <source>
        <strain evidence="3">S27</strain>
    </source>
</reference>
<name>A0A370MZ92_9BURK</name>
<feature type="compositionally biased region" description="Low complexity" evidence="1">
    <location>
        <begin position="1"/>
        <end position="16"/>
    </location>
</feature>
<evidence type="ECO:0000313" key="2">
    <source>
        <dbReference type="EMBL" id="RDJ98703.1"/>
    </source>
</evidence>
<sequence>MTQVSHSHSTTNSPSTHKTDDKDTKNTGKKDDQGGSPADLDAAIQAFGTQVMMQIFQDQQERRAEAREEDEDAA</sequence>
<dbReference type="Proteomes" id="UP000254875">
    <property type="component" value="Unassembled WGS sequence"/>
</dbReference>
<dbReference type="RefSeq" id="WP_115107746.1">
    <property type="nucleotide sequence ID" value="NZ_QHKS01000031.1"/>
</dbReference>
<accession>A0A370MZ92</accession>
<protein>
    <submittedName>
        <fullName evidence="2">Uncharacterized protein</fullName>
    </submittedName>
</protein>
<keyword evidence="3" id="KW-1185">Reference proteome</keyword>
<proteinExistence type="predicted"/>
<comment type="caution">
    <text evidence="2">The sequence shown here is derived from an EMBL/GenBank/DDBJ whole genome shotgun (WGS) entry which is preliminary data.</text>
</comment>
<feature type="region of interest" description="Disordered" evidence="1">
    <location>
        <begin position="1"/>
        <end position="45"/>
    </location>
</feature>
<evidence type="ECO:0000256" key="1">
    <source>
        <dbReference type="SAM" id="MobiDB-lite"/>
    </source>
</evidence>
<feature type="compositionally biased region" description="Basic and acidic residues" evidence="1">
    <location>
        <begin position="17"/>
        <end position="33"/>
    </location>
</feature>
<dbReference type="AlphaFoldDB" id="A0A370MZ92"/>
<dbReference type="EMBL" id="QHKS01000031">
    <property type="protein sequence ID" value="RDJ98703.1"/>
    <property type="molecule type" value="Genomic_DNA"/>
</dbReference>
<evidence type="ECO:0000313" key="3">
    <source>
        <dbReference type="Proteomes" id="UP000254875"/>
    </source>
</evidence>